<dbReference type="Pfam" id="PF09471">
    <property type="entry name" value="Peptidase_M64"/>
    <property type="match status" value="2"/>
</dbReference>
<feature type="signal peptide" evidence="2">
    <location>
        <begin position="1"/>
        <end position="28"/>
    </location>
</feature>
<feature type="compositionally biased region" description="Low complexity" evidence="1">
    <location>
        <begin position="37"/>
        <end position="51"/>
    </location>
</feature>
<dbReference type="Gene3D" id="3.40.390.10">
    <property type="entry name" value="Collagenase (Catalytic Domain)"/>
    <property type="match status" value="1"/>
</dbReference>
<dbReference type="InterPro" id="IPR019026">
    <property type="entry name" value="Peptidase_M64_IgA"/>
</dbReference>
<accession>A0AAU8JQN7</accession>
<proteinExistence type="predicted"/>
<evidence type="ECO:0000256" key="2">
    <source>
        <dbReference type="SAM" id="SignalP"/>
    </source>
</evidence>
<dbReference type="GO" id="GO:0008237">
    <property type="term" value="F:metallopeptidase activity"/>
    <property type="evidence" value="ECO:0007669"/>
    <property type="project" value="InterPro"/>
</dbReference>
<dbReference type="InterPro" id="IPR024079">
    <property type="entry name" value="MetalloPept_cat_dom_sf"/>
</dbReference>
<name>A0AAU8JQN7_9ACTN</name>
<feature type="region of interest" description="Disordered" evidence="1">
    <location>
        <begin position="28"/>
        <end position="96"/>
    </location>
</feature>
<protein>
    <submittedName>
        <fullName evidence="3">M64 family metallopeptidase</fullName>
    </submittedName>
</protein>
<evidence type="ECO:0000256" key="1">
    <source>
        <dbReference type="SAM" id="MobiDB-lite"/>
    </source>
</evidence>
<feature type="chain" id="PRO_5043616682" evidence="2">
    <location>
        <begin position="29"/>
        <end position="448"/>
    </location>
</feature>
<gene>
    <name evidence="3" type="ORF">ABWK59_04165</name>
</gene>
<reference evidence="3" key="1">
    <citation type="submission" date="2024-06" db="EMBL/GenBank/DDBJ databases">
        <title>The genome sequences of Kitasatospora sp. strain HUAS MG31.</title>
        <authorList>
            <person name="Mo P."/>
        </authorList>
    </citation>
    <scope>NUCLEOTIDE SEQUENCE</scope>
    <source>
        <strain evidence="3">HUAS MG31</strain>
    </source>
</reference>
<evidence type="ECO:0000313" key="3">
    <source>
        <dbReference type="EMBL" id="XCM78186.1"/>
    </source>
</evidence>
<dbReference type="RefSeq" id="WP_354637929.1">
    <property type="nucleotide sequence ID" value="NZ_CP159872.1"/>
</dbReference>
<sequence length="448" mass="47445">MRTPRLAAVALAAVTTLSVLGTAQPASAAPADHRSTADPAPAAPATPAGAASRSVEAFAEDGSISRARVPAASPHAAPQRPGVLAGPDGTVTPVVRNGDSASKLDVVVIGDGYTADQQDAFLADAATKWQEITAVEPYAGYRALFNVWAVQAVSAESGVSGDPDPATVRSTALGSYFWCGDVERLLCVDTDAVDRYAAKAPQADLVLVIAHSTKYGGAGYNDVVSPLGYSGIATVSGGNDRSGQIAVHETGHSLGLLADEYFYPDQGGYEGPEPEQANITELTASQLRRTRSKWYRWLGRTSPDGGTVGAYEGGGYHPTGLYRPTENSIMRSLGREFNLPGREAMIAGFYRYASTLSSATPTGTVLRSSDHLTVDLPLPDIRLRWYLDGRELFLLRGRTDIPLSALHLHGPKDLRHRLTATATDPTRAVIDPALLPSLTHSLTWEVTR</sequence>
<dbReference type="AlphaFoldDB" id="A0AAU8JQN7"/>
<dbReference type="EMBL" id="CP159872">
    <property type="protein sequence ID" value="XCM78186.1"/>
    <property type="molecule type" value="Genomic_DNA"/>
</dbReference>
<dbReference type="KEGG" id="kcm:ABWK59_04165"/>
<keyword evidence="2" id="KW-0732">Signal</keyword>
<organism evidence="3">
    <name type="scientific">Kitasatospora camelliae</name>
    <dbReference type="NCBI Taxonomy" id="3156397"/>
    <lineage>
        <taxon>Bacteria</taxon>
        <taxon>Bacillati</taxon>
        <taxon>Actinomycetota</taxon>
        <taxon>Actinomycetes</taxon>
        <taxon>Kitasatosporales</taxon>
        <taxon>Streptomycetaceae</taxon>
        <taxon>Kitasatospora</taxon>
    </lineage>
</organism>